<evidence type="ECO:0008006" key="3">
    <source>
        <dbReference type="Google" id="ProtNLM"/>
    </source>
</evidence>
<dbReference type="KEGG" id="rlt:Rleg2_0914"/>
<dbReference type="SUPFAM" id="SSF53955">
    <property type="entry name" value="Lysozyme-like"/>
    <property type="match status" value="1"/>
</dbReference>
<proteinExistence type="predicted"/>
<organism evidence="1 2">
    <name type="scientific">Rhizobium leguminosarum bv. trifolii (strain WSM2304)</name>
    <dbReference type="NCBI Taxonomy" id="395492"/>
    <lineage>
        <taxon>Bacteria</taxon>
        <taxon>Pseudomonadati</taxon>
        <taxon>Pseudomonadota</taxon>
        <taxon>Alphaproteobacteria</taxon>
        <taxon>Hyphomicrobiales</taxon>
        <taxon>Rhizobiaceae</taxon>
        <taxon>Rhizobium/Agrobacterium group</taxon>
        <taxon>Rhizobium</taxon>
    </lineage>
</organism>
<accession>A0ABF7QJK1</accession>
<protein>
    <recommendedName>
        <fullName evidence="3">Glycoside hydrolase family 19 catalytic domain-containing protein</fullName>
    </recommendedName>
</protein>
<dbReference type="EMBL" id="CP001191">
    <property type="protein sequence ID" value="ACI54208.1"/>
    <property type="molecule type" value="Genomic_DNA"/>
</dbReference>
<dbReference type="Proteomes" id="UP000008330">
    <property type="component" value="Chromosome"/>
</dbReference>
<gene>
    <name evidence="1" type="ordered locus">Rleg2_0914</name>
</gene>
<reference evidence="1 2" key="1">
    <citation type="journal article" date="2010" name="Stand. Genomic Sci.">
        <title>Complete genome sequence of Rhizobium leguminosarum bv trifolii strain WSM2304, an effective microsymbiont of the South American clover Trifolium polymorphum.</title>
        <authorList>
            <person name="Reeve W."/>
            <person name="O'Hara G."/>
            <person name="Chain P."/>
            <person name="Ardley J."/>
            <person name="Brau L."/>
            <person name="Nandesena K."/>
            <person name="Tiwari R."/>
            <person name="Malfatti S."/>
            <person name="Kiss H."/>
            <person name="Lapidus A."/>
            <person name="Copeland A."/>
            <person name="Nolan M."/>
            <person name="Land M."/>
            <person name="Ivanova N."/>
            <person name="Mavromatis K."/>
            <person name="Markowitz V."/>
            <person name="Kyrpides N."/>
            <person name="Melino V."/>
            <person name="Denton M."/>
            <person name="Yates R."/>
            <person name="Howieson J."/>
        </authorList>
    </citation>
    <scope>NUCLEOTIDE SEQUENCE [LARGE SCALE GENOMIC DNA]</scope>
    <source>
        <strain evidence="1 2">WSM2304</strain>
    </source>
</reference>
<evidence type="ECO:0000313" key="2">
    <source>
        <dbReference type="Proteomes" id="UP000008330"/>
    </source>
</evidence>
<sequence>MMFSGKRGMVVHMDRNLFLDAVKDELFKGKLTHPQVVGITAILDAWEERFPHADRRWLAYILATAYHETAYTMQPVRETLAQSDARAVEILETAFAAGRLSWVKTPYWRPDEDGRSWLGRGLVQLTHKRNYEAMSTLTGIDLVADPDRAMEMDAAVTILIEGMLQGSFTGHKLADHLNAATEDWVNARRIVNGTDRAEKLAAYAMAFHAAMRPDAAHGMIARLKAWGLRVIARLTL</sequence>
<dbReference type="InterPro" id="IPR023346">
    <property type="entry name" value="Lysozyme-like_dom_sf"/>
</dbReference>
<keyword evidence="2" id="KW-1185">Reference proteome</keyword>
<dbReference type="AlphaFoldDB" id="A0ABF7QJK1"/>
<name>A0ABF7QJK1_RHILW</name>
<dbReference type="Gene3D" id="1.10.530.10">
    <property type="match status" value="1"/>
</dbReference>
<evidence type="ECO:0000313" key="1">
    <source>
        <dbReference type="EMBL" id="ACI54208.1"/>
    </source>
</evidence>